<feature type="region of interest" description="Disordered" evidence="1">
    <location>
        <begin position="612"/>
        <end position="670"/>
    </location>
</feature>
<dbReference type="OMA" id="ANMRHER"/>
<sequence length="670" mass="69890">MHHIRDFFRPHPTTRVGGRSSVARDDASKNSAAQARSRSRGSPTRSRLPNESASSGDGAARAERRSNTVSSVVSGTALDHLYESYCDNITAGELKSQSDKRRPFMVVREYNCDYIVPDTSNTSVFLPREYNLVGDDDYEEGVEEVALSDLDDFADALGDTQRGTTQLNGGGAADSAAGATSTNATATFGAPASRSRSTDDDVDGTGNVYGAGVAADPAPPLHSSLTTANVTASNVKGQARDGRGSSGSAGQKAQKPPGKRSKQEKEVAPNAGRGTPPSRGKGPSAAATAEEQQERKPHQPNGDALAAEPHAPPPVRRYSISSLSFLEDEAKIHGHVRCVIAPSSSAAAGAGDVEGVGDAADSHRASEVEIVRLNEALFTPTELARWRRYKMARMDSFMGATTPNVPSTPSASTRSRDAPSSSSASGPEFMPTLGTANLASDTSVRGWDELESGVGAEGRTDIGVPASKGRLIRVSCIYEADSDAPRRKLTAVPTSSSQPPTLPVTARPVATSTAQNRAPVARPVVSPQNQASAPHLGDLPPIGSRSGIRNDSFSSSSHSSDSSDASSATSGSSSRSLSISSIDTDVAEIQAASLSTTSEAVQLPDIFGKARELTSNTSATSAPESRRHEHSSGTAPSSYIASHDGSAEELHPLPPVHRAAVPPAFRRRVH</sequence>
<keyword evidence="3" id="KW-1185">Reference proteome</keyword>
<feature type="region of interest" description="Disordered" evidence="1">
    <location>
        <begin position="487"/>
        <end position="577"/>
    </location>
</feature>
<dbReference type="Proteomes" id="UP000037923">
    <property type="component" value="Unassembled WGS sequence"/>
</dbReference>
<dbReference type="AlphaFoldDB" id="A0A0N0VE58"/>
<evidence type="ECO:0000313" key="2">
    <source>
        <dbReference type="EMBL" id="KPA77051.1"/>
    </source>
</evidence>
<feature type="compositionally biased region" description="Polar residues" evidence="1">
    <location>
        <begin position="613"/>
        <end position="623"/>
    </location>
</feature>
<dbReference type="VEuPathDB" id="TriTrypDB:LpyrH10_18_1170"/>
<gene>
    <name evidence="2" type="ORF">ABB37_07390</name>
</gene>
<protein>
    <submittedName>
        <fullName evidence="2">Uncharacterized protein</fullName>
    </submittedName>
</protein>
<dbReference type="EMBL" id="LGTL01000018">
    <property type="protein sequence ID" value="KPA77051.1"/>
    <property type="molecule type" value="Genomic_DNA"/>
</dbReference>
<feature type="region of interest" description="Disordered" evidence="1">
    <location>
        <begin position="1"/>
        <end position="70"/>
    </location>
</feature>
<comment type="caution">
    <text evidence="2">The sequence shown here is derived from an EMBL/GenBank/DDBJ whole genome shotgun (WGS) entry which is preliminary data.</text>
</comment>
<evidence type="ECO:0000256" key="1">
    <source>
        <dbReference type="SAM" id="MobiDB-lite"/>
    </source>
</evidence>
<feature type="compositionally biased region" description="Low complexity" evidence="1">
    <location>
        <begin position="29"/>
        <end position="47"/>
    </location>
</feature>
<name>A0A0N0VE58_LEPPY</name>
<feature type="compositionally biased region" description="Low complexity" evidence="1">
    <location>
        <begin position="551"/>
        <end position="577"/>
    </location>
</feature>
<dbReference type="EMBL" id="LGTL01000018">
    <property type="protein sequence ID" value="KPA77052.1"/>
    <property type="molecule type" value="Genomic_DNA"/>
</dbReference>
<accession>A0A0N0VE58</accession>
<feature type="compositionally biased region" description="Polar residues" evidence="1">
    <location>
        <begin position="399"/>
        <end position="408"/>
    </location>
</feature>
<reference evidence="2 3" key="1">
    <citation type="submission" date="2015-07" db="EMBL/GenBank/DDBJ databases">
        <title>High-quality genome of monoxenous trypanosomatid Leptomonas pyrrhocoris.</title>
        <authorList>
            <person name="Flegontov P."/>
            <person name="Butenko A."/>
            <person name="Firsov S."/>
            <person name="Vlcek C."/>
            <person name="Logacheva M.D."/>
            <person name="Field M."/>
            <person name="Filatov D."/>
            <person name="Flegontova O."/>
            <person name="Gerasimov E."/>
            <person name="Jackson A.P."/>
            <person name="Kelly S."/>
            <person name="Opperdoes F."/>
            <person name="O'Reilly A."/>
            <person name="Votypka J."/>
            <person name="Yurchenko V."/>
            <person name="Lukes J."/>
        </authorList>
    </citation>
    <scope>NUCLEOTIDE SEQUENCE [LARGE SCALE GENOMIC DNA]</scope>
    <source>
        <strain evidence="2">H10</strain>
    </source>
</reference>
<dbReference type="RefSeq" id="XP_015655491.1">
    <property type="nucleotide sequence ID" value="XM_015806014.1"/>
</dbReference>
<dbReference type="GeneID" id="26907676"/>
<proteinExistence type="predicted"/>
<feature type="compositionally biased region" description="Polar residues" evidence="1">
    <location>
        <begin position="223"/>
        <end position="236"/>
    </location>
</feature>
<organism evidence="2 3">
    <name type="scientific">Leptomonas pyrrhocoris</name>
    <name type="common">Firebug parasite</name>
    <dbReference type="NCBI Taxonomy" id="157538"/>
    <lineage>
        <taxon>Eukaryota</taxon>
        <taxon>Discoba</taxon>
        <taxon>Euglenozoa</taxon>
        <taxon>Kinetoplastea</taxon>
        <taxon>Metakinetoplastina</taxon>
        <taxon>Trypanosomatida</taxon>
        <taxon>Trypanosomatidae</taxon>
        <taxon>Leishmaniinae</taxon>
        <taxon>Leptomonas</taxon>
    </lineage>
</organism>
<feature type="region of interest" description="Disordered" evidence="1">
    <location>
        <begin position="159"/>
        <end position="316"/>
    </location>
</feature>
<feature type="compositionally biased region" description="Low complexity" evidence="1">
    <location>
        <begin position="173"/>
        <end position="190"/>
    </location>
</feature>
<dbReference type="OrthoDB" id="10618918at2759"/>
<feature type="region of interest" description="Disordered" evidence="1">
    <location>
        <begin position="398"/>
        <end position="435"/>
    </location>
</feature>
<evidence type="ECO:0000313" key="3">
    <source>
        <dbReference type="Proteomes" id="UP000037923"/>
    </source>
</evidence>
<feature type="compositionally biased region" description="Low complexity" evidence="1">
    <location>
        <begin position="409"/>
        <end position="425"/>
    </location>
</feature>
<dbReference type="RefSeq" id="XP_015655490.1">
    <property type="nucleotide sequence ID" value="XM_015806013.1"/>
</dbReference>